<reference evidence="1 2" key="1">
    <citation type="submission" date="2016-11" db="EMBL/GenBank/DDBJ databases">
        <authorList>
            <person name="Jaros S."/>
            <person name="Januszkiewicz K."/>
            <person name="Wedrychowicz H."/>
        </authorList>
    </citation>
    <scope>NUCLEOTIDE SEQUENCE [LARGE SCALE GENOMIC DNA]</scope>
    <source>
        <strain evidence="1 2">NF2</strain>
    </source>
</reference>
<proteinExistence type="predicted"/>
<organism evidence="1 2">
    <name type="scientific">Brevibacillus formosus</name>
    <dbReference type="NCBI Taxonomy" id="54913"/>
    <lineage>
        <taxon>Bacteria</taxon>
        <taxon>Bacillati</taxon>
        <taxon>Bacillota</taxon>
        <taxon>Bacilli</taxon>
        <taxon>Bacillales</taxon>
        <taxon>Paenibacillaceae</taxon>
        <taxon>Brevibacillus</taxon>
    </lineage>
</organism>
<sequence length="138" mass="15438">MGQLIAVILNIMVMLLVPLGLLQVHTVVQARNELLEVSAAATKYVSNHGGTSAANLQQEVRALIARELREKKFSIPDQELSVSVTRTRSLDPVLWSHEDEFVVELAIPYPRFTSWIPMPADSLQVQRIGTVNIMDYDL</sequence>
<dbReference type="EMBL" id="CP018145">
    <property type="protein sequence ID" value="ASJ56712.1"/>
    <property type="molecule type" value="Genomic_DNA"/>
</dbReference>
<evidence type="ECO:0008006" key="3">
    <source>
        <dbReference type="Google" id="ProtNLM"/>
    </source>
</evidence>
<gene>
    <name evidence="1" type="ORF">BP422_26175</name>
</gene>
<dbReference type="KEGG" id="bfm:BP422_26175"/>
<dbReference type="AlphaFoldDB" id="A0A220MP11"/>
<dbReference type="Proteomes" id="UP000197781">
    <property type="component" value="Chromosome"/>
</dbReference>
<evidence type="ECO:0000313" key="2">
    <source>
        <dbReference type="Proteomes" id="UP000197781"/>
    </source>
</evidence>
<protein>
    <recommendedName>
        <fullName evidence="3">Pilus assembly protein TadE</fullName>
    </recommendedName>
</protein>
<evidence type="ECO:0000313" key="1">
    <source>
        <dbReference type="EMBL" id="ASJ56712.1"/>
    </source>
</evidence>
<dbReference type="RefSeq" id="WP_088910242.1">
    <property type="nucleotide sequence ID" value="NZ_CP018145.1"/>
</dbReference>
<accession>A0A220MP11</accession>
<name>A0A220MP11_9BACL</name>